<dbReference type="GO" id="GO:0045944">
    <property type="term" value="P:positive regulation of transcription by RNA polymerase II"/>
    <property type="evidence" value="ECO:0007669"/>
    <property type="project" value="TreeGrafter"/>
</dbReference>
<dbReference type="InterPro" id="IPR043451">
    <property type="entry name" value="Myocardin-like"/>
</dbReference>
<dbReference type="SUPFAM" id="SSF68906">
    <property type="entry name" value="SAP domain"/>
    <property type="match status" value="1"/>
</dbReference>
<evidence type="ECO:0000313" key="5">
    <source>
        <dbReference type="Proteomes" id="UP000835052"/>
    </source>
</evidence>
<dbReference type="PANTHER" id="PTHR22793:SF12">
    <property type="entry name" value="MYOCARDIN-RELATED TRANSCRIPTION FACTOR, ISOFORM H"/>
    <property type="match status" value="1"/>
</dbReference>
<dbReference type="PROSITE" id="PS50800">
    <property type="entry name" value="SAP"/>
    <property type="match status" value="1"/>
</dbReference>
<dbReference type="GO" id="GO:0003713">
    <property type="term" value="F:transcription coactivator activity"/>
    <property type="evidence" value="ECO:0007669"/>
    <property type="project" value="TreeGrafter"/>
</dbReference>
<dbReference type="InterPro" id="IPR036361">
    <property type="entry name" value="SAP_dom_sf"/>
</dbReference>
<dbReference type="SMART" id="SM00513">
    <property type="entry name" value="SAP"/>
    <property type="match status" value="1"/>
</dbReference>
<gene>
    <name evidence="4" type="ORF">CAUJ_LOCUS1502</name>
</gene>
<dbReference type="EMBL" id="CAJGYM010000002">
    <property type="protein sequence ID" value="CAD6185583.1"/>
    <property type="molecule type" value="Genomic_DNA"/>
</dbReference>
<name>A0A8S1GSE9_9PELO</name>
<proteinExistence type="predicted"/>
<accession>A0A8S1GSE9</accession>
<protein>
    <recommendedName>
        <fullName evidence="3">SAP domain-containing protein</fullName>
    </recommendedName>
</protein>
<reference evidence="4" key="1">
    <citation type="submission" date="2020-10" db="EMBL/GenBank/DDBJ databases">
        <authorList>
            <person name="Kikuchi T."/>
        </authorList>
    </citation>
    <scope>NUCLEOTIDE SEQUENCE</scope>
    <source>
        <strain evidence="4">NKZ352</strain>
    </source>
</reference>
<dbReference type="AlphaFoldDB" id="A0A8S1GSE9"/>
<dbReference type="PANTHER" id="PTHR22793">
    <property type="entry name" value="MYOCARDIN-RELATED TRANSCRIPTION FACTOR-RELATED"/>
    <property type="match status" value="1"/>
</dbReference>
<dbReference type="Gene3D" id="1.10.720.30">
    <property type="entry name" value="SAP domain"/>
    <property type="match status" value="1"/>
</dbReference>
<evidence type="ECO:0000259" key="3">
    <source>
        <dbReference type="PROSITE" id="PS50800"/>
    </source>
</evidence>
<evidence type="ECO:0000313" key="4">
    <source>
        <dbReference type="EMBL" id="CAD6185583.1"/>
    </source>
</evidence>
<feature type="compositionally biased region" description="Polar residues" evidence="2">
    <location>
        <begin position="870"/>
        <end position="891"/>
    </location>
</feature>
<feature type="compositionally biased region" description="Basic and acidic residues" evidence="2">
    <location>
        <begin position="892"/>
        <end position="902"/>
    </location>
</feature>
<evidence type="ECO:0000256" key="1">
    <source>
        <dbReference type="SAM" id="Coils"/>
    </source>
</evidence>
<organism evidence="4 5">
    <name type="scientific">Caenorhabditis auriculariae</name>
    <dbReference type="NCBI Taxonomy" id="2777116"/>
    <lineage>
        <taxon>Eukaryota</taxon>
        <taxon>Metazoa</taxon>
        <taxon>Ecdysozoa</taxon>
        <taxon>Nematoda</taxon>
        <taxon>Chromadorea</taxon>
        <taxon>Rhabditida</taxon>
        <taxon>Rhabditina</taxon>
        <taxon>Rhabditomorpha</taxon>
        <taxon>Rhabditoidea</taxon>
        <taxon>Rhabditidae</taxon>
        <taxon>Peloderinae</taxon>
        <taxon>Caenorhabditis</taxon>
    </lineage>
</organism>
<dbReference type="GO" id="GO:0005634">
    <property type="term" value="C:nucleus"/>
    <property type="evidence" value="ECO:0007669"/>
    <property type="project" value="TreeGrafter"/>
</dbReference>
<evidence type="ECO:0000256" key="2">
    <source>
        <dbReference type="SAM" id="MobiDB-lite"/>
    </source>
</evidence>
<feature type="region of interest" description="Disordered" evidence="2">
    <location>
        <begin position="867"/>
        <end position="917"/>
    </location>
</feature>
<keyword evidence="1" id="KW-0175">Coiled coil</keyword>
<comment type="caution">
    <text evidence="4">The sequence shown here is derived from an EMBL/GenBank/DDBJ whole genome shotgun (WGS) entry which is preliminary data.</text>
</comment>
<feature type="domain" description="SAP" evidence="3">
    <location>
        <begin position="114"/>
        <end position="148"/>
    </location>
</feature>
<keyword evidence="5" id="KW-1185">Reference proteome</keyword>
<dbReference type="Proteomes" id="UP000835052">
    <property type="component" value="Unassembled WGS sequence"/>
</dbReference>
<dbReference type="InterPro" id="IPR003034">
    <property type="entry name" value="SAP_dom"/>
</dbReference>
<feature type="coiled-coil region" evidence="1">
    <location>
        <begin position="519"/>
        <end position="570"/>
    </location>
</feature>
<sequence length="917" mass="102972">MNSLKCIPSDSINNFIYPISETNGQKLLKACQKMIQEADNEQLLSTSMMEQHQSSDQNPQPSVFFTYANNGDNTTMFFENTSMPIVLEEHSAPTPIEPQMEVPQRRYQPYRRRMIDFKVQELKAECKKRMLPVSGPKTQLLERLRPYENEIMNDEERNNRKNSASDVSQEVRNIEEIISNSPPSLFNMHQEPQREIFNTNESGVALPTVQGYTTLASNVFEKWDGIQQAQPEQPAQSINLTAQQYLPQSSPPEAHNQSSNLILQIPAPQNGQPAPQMVQVLDANGTVLGMASVQYPVMTTFQENQSSIIHPSVFLNQQENTSVFNEVNTHQGRVQPGQIIQKNDKTYQFSQMGSGGQFTMAPSEHTRHEIISSVHSAVQTLHCGPPKTTATVSSTGPLLLHKPMQQGSVQINQAVVQQPVQCQLLVQEKTNESQSKNVHHVMLSQMGSIAQQSANPISPLAADHAGNSPNMPGSTNLCVVNAPSGEMTEIVAESGDGSVQNPITLETADPSKLLTPMSLQVHEEMLREQQRDIEELIRKLTQNQTTLKKQQQLILTAKKTQQRLREQKREHVPAAPTNAEIGVVNKQHIQQFLQHRLHQQQCQTLISEHNRLAKNEIRLQEELHVEQAVNDIVRLIKQDARTALLIVQLLRRYQLERDQKIEQAAPNSNTANATDFKTPAIMEYQQSKKRNSIGQPVPVQLKNNYALSESTNYVAPIQTISIIQELPQSPLSLKSSTKKEVKDVTMEEIFRTVIEEATRASDAPTTEKVDDLSAEQNIFVQSAEHSIEVQNNEPYSNIDDVVAFVHGELGIQNNGNGNEFSEENMEHDGLYESESGLTGISVNLADIIDWYSEDWVDKAFEEIGEKEENNAITNASQPESRNSIHGSSVQDSKPETENKKWVSPDLRNSSIKNHRNF</sequence>
<dbReference type="OrthoDB" id="197676at2759"/>
<dbReference type="Pfam" id="PF02037">
    <property type="entry name" value="SAP"/>
    <property type="match status" value="1"/>
</dbReference>